<accession>A0AAF1A283</accession>
<evidence type="ECO:0008006" key="4">
    <source>
        <dbReference type="Google" id="ProtNLM"/>
    </source>
</evidence>
<organism evidence="2 3">
    <name type="scientific">Solanum verrucosum</name>
    <dbReference type="NCBI Taxonomy" id="315347"/>
    <lineage>
        <taxon>Eukaryota</taxon>
        <taxon>Viridiplantae</taxon>
        <taxon>Streptophyta</taxon>
        <taxon>Embryophyta</taxon>
        <taxon>Tracheophyta</taxon>
        <taxon>Spermatophyta</taxon>
        <taxon>Magnoliopsida</taxon>
        <taxon>eudicotyledons</taxon>
        <taxon>Gunneridae</taxon>
        <taxon>Pentapetalae</taxon>
        <taxon>asterids</taxon>
        <taxon>lamiids</taxon>
        <taxon>Solanales</taxon>
        <taxon>Solanaceae</taxon>
        <taxon>Solanoideae</taxon>
        <taxon>Solaneae</taxon>
        <taxon>Solanum</taxon>
    </lineage>
</organism>
<keyword evidence="3" id="KW-1185">Reference proteome</keyword>
<name>A0AAF1A283_SOLVR</name>
<keyword evidence="1" id="KW-0175">Coiled coil</keyword>
<evidence type="ECO:0000313" key="3">
    <source>
        <dbReference type="Proteomes" id="UP001234989"/>
    </source>
</evidence>
<dbReference type="EMBL" id="CP133623">
    <property type="protein sequence ID" value="WMV58188.1"/>
    <property type="molecule type" value="Genomic_DNA"/>
</dbReference>
<sequence>MTETDIQIINKEEHQDEESLEQKIIFDNSIFEQIKGKELDLSVAKIFEIPTIRNWFKRQKEEYYVVSQREHIIDCKYTKGKAKIPIINKEIQDIKAKNPIKYVHLGGTEILIKACFREGIDTPIEIYLADDRIIQPIEKSIISAVRGNLIYQNFKFIISDNYSVAINDRNIDKSLVLYWRMSWIELAPGSKIFTARCKNLYVLTTKHIITAKNKI</sequence>
<gene>
    <name evidence="2" type="ORF">MTR67_051573</name>
</gene>
<dbReference type="Pfam" id="PF01107">
    <property type="entry name" value="MP"/>
    <property type="match status" value="1"/>
</dbReference>
<evidence type="ECO:0000256" key="1">
    <source>
        <dbReference type="ARBA" id="ARBA00023054"/>
    </source>
</evidence>
<proteinExistence type="predicted"/>
<feature type="non-terminal residue" evidence="2">
    <location>
        <position position="215"/>
    </location>
</feature>
<reference evidence="2" key="1">
    <citation type="submission" date="2023-08" db="EMBL/GenBank/DDBJ databases">
        <title>A de novo genome assembly of Solanum verrucosum Schlechtendal, a Mexican diploid species geographically isolated from the other diploid A-genome species in potato relatives.</title>
        <authorList>
            <person name="Hosaka K."/>
        </authorList>
    </citation>
    <scope>NUCLEOTIDE SEQUENCE</scope>
    <source>
        <tissue evidence="2">Young leaves</tissue>
    </source>
</reference>
<dbReference type="AlphaFoldDB" id="A0AAF1A283"/>
<dbReference type="PANTHER" id="PTHR47599">
    <property type="entry name" value="CELL-TO-CELL MOVEMENT PROTEIN"/>
    <property type="match status" value="1"/>
</dbReference>
<protein>
    <recommendedName>
        <fullName evidence="4">Movement protein</fullName>
    </recommendedName>
</protein>
<dbReference type="PANTHER" id="PTHR47599:SF3">
    <property type="entry name" value="CELL-TO-CELL MOVEMENT PROTEIN"/>
    <property type="match status" value="1"/>
</dbReference>
<dbReference type="InterPro" id="IPR051596">
    <property type="entry name" value="Caulimoviridae_Movement"/>
</dbReference>
<dbReference type="InterPro" id="IPR028919">
    <property type="entry name" value="Viral_movement"/>
</dbReference>
<evidence type="ECO:0000313" key="2">
    <source>
        <dbReference type="EMBL" id="WMV58188.1"/>
    </source>
</evidence>
<dbReference type="Proteomes" id="UP001234989">
    <property type="component" value="Chromosome 12"/>
</dbReference>